<feature type="region of interest" description="Disordered" evidence="1">
    <location>
        <begin position="1"/>
        <end position="40"/>
    </location>
</feature>
<accession>A0A5A7QIK4</accession>
<protein>
    <submittedName>
        <fullName evidence="2">F5/8 type C domain protein</fullName>
    </submittedName>
</protein>
<gene>
    <name evidence="2" type="ORF">STAS_21619</name>
</gene>
<reference evidence="3" key="1">
    <citation type="journal article" date="2019" name="Curr. Biol.">
        <title>Genome Sequence of Striga asiatica Provides Insight into the Evolution of Plant Parasitism.</title>
        <authorList>
            <person name="Yoshida S."/>
            <person name="Kim S."/>
            <person name="Wafula E.K."/>
            <person name="Tanskanen J."/>
            <person name="Kim Y.M."/>
            <person name="Honaas L."/>
            <person name="Yang Z."/>
            <person name="Spallek T."/>
            <person name="Conn C.E."/>
            <person name="Ichihashi Y."/>
            <person name="Cheong K."/>
            <person name="Cui S."/>
            <person name="Der J.P."/>
            <person name="Gundlach H."/>
            <person name="Jiao Y."/>
            <person name="Hori C."/>
            <person name="Ishida J.K."/>
            <person name="Kasahara H."/>
            <person name="Kiba T."/>
            <person name="Kim M.S."/>
            <person name="Koo N."/>
            <person name="Laohavisit A."/>
            <person name="Lee Y.H."/>
            <person name="Lumba S."/>
            <person name="McCourt P."/>
            <person name="Mortimer J.C."/>
            <person name="Mutuku J.M."/>
            <person name="Nomura T."/>
            <person name="Sasaki-Sekimoto Y."/>
            <person name="Seto Y."/>
            <person name="Wang Y."/>
            <person name="Wakatake T."/>
            <person name="Sakakibara H."/>
            <person name="Demura T."/>
            <person name="Yamaguchi S."/>
            <person name="Yoneyama K."/>
            <person name="Manabe R.I."/>
            <person name="Nelson D.C."/>
            <person name="Schulman A.H."/>
            <person name="Timko M.P."/>
            <person name="dePamphilis C.W."/>
            <person name="Choi D."/>
            <person name="Shirasu K."/>
        </authorList>
    </citation>
    <scope>NUCLEOTIDE SEQUENCE [LARGE SCALE GENOMIC DNA]</scope>
    <source>
        <strain evidence="3">cv. UVA1</strain>
    </source>
</reference>
<evidence type="ECO:0000256" key="1">
    <source>
        <dbReference type="SAM" id="MobiDB-lite"/>
    </source>
</evidence>
<feature type="compositionally biased region" description="Basic and acidic residues" evidence="1">
    <location>
        <begin position="1"/>
        <end position="29"/>
    </location>
</feature>
<keyword evidence="3" id="KW-1185">Reference proteome</keyword>
<dbReference type="EMBL" id="BKCP01007070">
    <property type="protein sequence ID" value="GER44712.1"/>
    <property type="molecule type" value="Genomic_DNA"/>
</dbReference>
<evidence type="ECO:0000313" key="3">
    <source>
        <dbReference type="Proteomes" id="UP000325081"/>
    </source>
</evidence>
<sequence>MLTTKKFQDRENNHSDGFHKSNVGEESHKAGSSGAKNCSENRQLVVLNEGEGSGVIGAVEKCPVEENRIAVHAIEDTQPLDSNHVEVNILPSSIGSRIAQRRKKPLSRKSAKNKGVVIEDDMAMAIDSEKPMSNTLESACSLKKRAGGPQLSTYSNSKLSQPGSERHACLRQPFLARNKSRHREPGRLLRAHIPTVAGPANPTPRVCPRPEIPILPIIQTG</sequence>
<feature type="region of interest" description="Disordered" evidence="1">
    <location>
        <begin position="146"/>
        <end position="165"/>
    </location>
</feature>
<organism evidence="2 3">
    <name type="scientific">Striga asiatica</name>
    <name type="common">Asiatic witchweed</name>
    <name type="synonym">Buchnera asiatica</name>
    <dbReference type="NCBI Taxonomy" id="4170"/>
    <lineage>
        <taxon>Eukaryota</taxon>
        <taxon>Viridiplantae</taxon>
        <taxon>Streptophyta</taxon>
        <taxon>Embryophyta</taxon>
        <taxon>Tracheophyta</taxon>
        <taxon>Spermatophyta</taxon>
        <taxon>Magnoliopsida</taxon>
        <taxon>eudicotyledons</taxon>
        <taxon>Gunneridae</taxon>
        <taxon>Pentapetalae</taxon>
        <taxon>asterids</taxon>
        <taxon>lamiids</taxon>
        <taxon>Lamiales</taxon>
        <taxon>Orobanchaceae</taxon>
        <taxon>Buchnereae</taxon>
        <taxon>Striga</taxon>
    </lineage>
</organism>
<comment type="caution">
    <text evidence="2">The sequence shown here is derived from an EMBL/GenBank/DDBJ whole genome shotgun (WGS) entry which is preliminary data.</text>
</comment>
<evidence type="ECO:0000313" key="2">
    <source>
        <dbReference type="EMBL" id="GER44712.1"/>
    </source>
</evidence>
<dbReference type="AlphaFoldDB" id="A0A5A7QIK4"/>
<feature type="compositionally biased region" description="Polar residues" evidence="1">
    <location>
        <begin position="150"/>
        <end position="163"/>
    </location>
</feature>
<dbReference type="Proteomes" id="UP000325081">
    <property type="component" value="Unassembled WGS sequence"/>
</dbReference>
<proteinExistence type="predicted"/>
<name>A0A5A7QIK4_STRAF</name>